<name>A0A1I5PVU9_9GAMM</name>
<sequence length="474" mass="55719">MDKIFAPLDVNTKLSQSELYDNSAFYSVKEEMRKLTGIEEENQIDWVKVEDLSYEVLTKYDKNLQVLTYWFVARLYNIGYQSILDSYFTLKGFIFKVNINPSHRTSRYFDWWIDKTVDWINNNIKNIERDDVKHYIDEIKNIEKNLPNGFSELIPTYKILNVLESRVLKQDSSVDGSVTELESIDSDRDTQGSCCQVKEVTDKNSDENHQSLGNPSENNKLLKSNLLELQRIAEKMFTDDISDTKSYRIRRIGIWADIYTLPIAVEGGKTNISPPDINDKKVIITLLESKNWLELLRASERKILQYPYWLDLNRYSYMSLLELGYSNIAEQIKNDVYQFSQLIPEVRVTEFVDGMPYADLKTIEWITKKEKKEKIKDPGRKIIKSKKEIFIEIYDEAQTSLEIGRIDLALCQIELIIIAIDEYKIDEWEPELSIMFLELALEIYYKGKKKSHYLSVIQRISRIDPNRAMNLFRN</sequence>
<dbReference type="Pfam" id="PF16989">
    <property type="entry name" value="T6SS_VasJ"/>
    <property type="match status" value="1"/>
</dbReference>
<dbReference type="PANTHER" id="PTHR37024:SF3">
    <property type="entry name" value="TYPE VI SECRETION SYSTEM PROTEIN TSSA"/>
    <property type="match status" value="1"/>
</dbReference>
<proteinExistence type="predicted"/>
<dbReference type="PANTHER" id="PTHR37024">
    <property type="entry name" value="TYPE VI SECRETION SYSTEM DUF2094 AND IMPA-RELATED DOMAIN PROTEIN"/>
    <property type="match status" value="1"/>
</dbReference>
<evidence type="ECO:0000313" key="3">
    <source>
        <dbReference type="Proteomes" id="UP000182692"/>
    </source>
</evidence>
<evidence type="ECO:0000313" key="2">
    <source>
        <dbReference type="EMBL" id="SFP38228.1"/>
    </source>
</evidence>
<accession>A0A1I5PVU9</accession>
<dbReference type="Proteomes" id="UP000182692">
    <property type="component" value="Unassembled WGS sequence"/>
</dbReference>
<evidence type="ECO:0000259" key="1">
    <source>
        <dbReference type="Pfam" id="PF06812"/>
    </source>
</evidence>
<dbReference type="RefSeq" id="WP_074926852.1">
    <property type="nucleotide sequence ID" value="NZ_FOWR01000013.1"/>
</dbReference>
<organism evidence="2 3">
    <name type="scientific">Enterovibrio norvegicus DSM 15893</name>
    <dbReference type="NCBI Taxonomy" id="1121869"/>
    <lineage>
        <taxon>Bacteria</taxon>
        <taxon>Pseudomonadati</taxon>
        <taxon>Pseudomonadota</taxon>
        <taxon>Gammaproteobacteria</taxon>
        <taxon>Vibrionales</taxon>
        <taxon>Vibrionaceae</taxon>
        <taxon>Enterovibrio</taxon>
    </lineage>
</organism>
<reference evidence="2 3" key="1">
    <citation type="submission" date="2016-10" db="EMBL/GenBank/DDBJ databases">
        <authorList>
            <person name="de Groot N.N."/>
        </authorList>
    </citation>
    <scope>NUCLEOTIDE SEQUENCE [LARGE SCALE GENOMIC DNA]</scope>
    <source>
        <strain evidence="2 3">DSM 15893</strain>
    </source>
</reference>
<dbReference type="OrthoDB" id="1522895at2"/>
<gene>
    <name evidence="2" type="ORF">SAMN03084138_02066</name>
</gene>
<dbReference type="InterPro" id="IPR010657">
    <property type="entry name" value="ImpA_N"/>
</dbReference>
<dbReference type="AlphaFoldDB" id="A0A1I5PVU9"/>
<feature type="domain" description="ImpA N-terminal" evidence="1">
    <location>
        <begin position="19"/>
        <end position="93"/>
    </location>
</feature>
<dbReference type="GeneID" id="35870121"/>
<protein>
    <submittedName>
        <fullName evidence="2">Type VI secretion-associated protein, VC_A0119 family</fullName>
    </submittedName>
</protein>
<dbReference type="STRING" id="1121869.SAMN03084138_02066"/>
<dbReference type="EMBL" id="FOWR01000013">
    <property type="protein sequence ID" value="SFP38228.1"/>
    <property type="molecule type" value="Genomic_DNA"/>
</dbReference>
<dbReference type="Pfam" id="PF06812">
    <property type="entry name" value="ImpA_N"/>
    <property type="match status" value="1"/>
</dbReference>
<dbReference type="InterPro" id="IPR017739">
    <property type="entry name" value="T6SS-assoc_VCA0119"/>
</dbReference>